<dbReference type="Proteomes" id="UP000433483">
    <property type="component" value="Unassembled WGS sequence"/>
</dbReference>
<dbReference type="OrthoDB" id="1711136at2759"/>
<dbReference type="InterPro" id="IPR013083">
    <property type="entry name" value="Znf_RING/FYVE/PHD"/>
</dbReference>
<dbReference type="Gene3D" id="3.30.40.10">
    <property type="entry name" value="Zinc/RING finger domain, C3HC4 (zinc finger)"/>
    <property type="match status" value="1"/>
</dbReference>
<keyword evidence="1" id="KW-0863">Zinc-finger</keyword>
<organism evidence="4 6">
    <name type="scientific">Phytophthora fragariae</name>
    <dbReference type="NCBI Taxonomy" id="53985"/>
    <lineage>
        <taxon>Eukaryota</taxon>
        <taxon>Sar</taxon>
        <taxon>Stramenopiles</taxon>
        <taxon>Oomycota</taxon>
        <taxon>Peronosporomycetes</taxon>
        <taxon>Peronosporales</taxon>
        <taxon>Peronosporaceae</taxon>
        <taxon>Phytophthora</taxon>
    </lineage>
</organism>
<dbReference type="Proteomes" id="UP000476176">
    <property type="component" value="Unassembled WGS sequence"/>
</dbReference>
<protein>
    <recommendedName>
        <fullName evidence="3">RING-type domain-containing protein</fullName>
    </recommendedName>
</protein>
<proteinExistence type="predicted"/>
<keyword evidence="2" id="KW-0175">Coiled coil</keyword>
<dbReference type="InterPro" id="IPR051728">
    <property type="entry name" value="RING-FYVE_E3_ubiquitin-ligase"/>
</dbReference>
<evidence type="ECO:0000313" key="5">
    <source>
        <dbReference type="EMBL" id="KAE9241725.1"/>
    </source>
</evidence>
<name>A0A6A3YJC1_9STRA</name>
<dbReference type="SUPFAM" id="SSF57850">
    <property type="entry name" value="RING/U-box"/>
    <property type="match status" value="1"/>
</dbReference>
<accession>A0A6A3YJC1</accession>
<dbReference type="Pfam" id="PF13920">
    <property type="entry name" value="zf-C3HC4_3"/>
    <property type="match status" value="1"/>
</dbReference>
<keyword evidence="1" id="KW-0862">Zinc</keyword>
<keyword evidence="1" id="KW-0479">Metal-binding</keyword>
<sequence>MRPLAEVELPPTYTEVTTFKKDQSTQVNLDTAAPVPREPREALLRSALGRSMVMANQLRGKCQDNERLSFRIADLESVVVQAQQKAQHSAMKLKLHDRRMTLAKQQTKLTAEYHDNLKAIAEDLRRKNAQLEARNAALRGEDEALALRSLGDLEELESALARGMDSIRAAIRAKYKAAIDQRREKELCIVCFAKPISVVLLPCRHQMLCATCALRVTTCPIDRKDIEDKVLTYGLRAYTDNEN</sequence>
<feature type="domain" description="RING-type" evidence="3">
    <location>
        <begin position="188"/>
        <end position="223"/>
    </location>
</feature>
<dbReference type="GO" id="GO:0008270">
    <property type="term" value="F:zinc ion binding"/>
    <property type="evidence" value="ECO:0007669"/>
    <property type="project" value="UniProtKB-KW"/>
</dbReference>
<keyword evidence="6" id="KW-1185">Reference proteome</keyword>
<evidence type="ECO:0000313" key="7">
    <source>
        <dbReference type="Proteomes" id="UP000476176"/>
    </source>
</evidence>
<dbReference type="PANTHER" id="PTHR14879:SF5">
    <property type="entry name" value="RING-TYPE DOMAIN-CONTAINING PROTEIN"/>
    <property type="match status" value="1"/>
</dbReference>
<evidence type="ECO:0000256" key="1">
    <source>
        <dbReference type="PROSITE-ProRule" id="PRU00175"/>
    </source>
</evidence>
<dbReference type="PROSITE" id="PS50089">
    <property type="entry name" value="ZF_RING_2"/>
    <property type="match status" value="1"/>
</dbReference>
<dbReference type="PANTHER" id="PTHR14879">
    <property type="entry name" value="CASPASE REGULATOR, RING FINGER DOMAIN-CONTAINING"/>
    <property type="match status" value="1"/>
</dbReference>
<evidence type="ECO:0000256" key="2">
    <source>
        <dbReference type="SAM" id="Coils"/>
    </source>
</evidence>
<dbReference type="EMBL" id="QXGB01000314">
    <property type="protein sequence ID" value="KAE9219817.1"/>
    <property type="molecule type" value="Genomic_DNA"/>
</dbReference>
<dbReference type="AlphaFoldDB" id="A0A6A3YJC1"/>
<gene>
    <name evidence="5" type="ORF">PF004_g6922</name>
    <name evidence="4" type="ORF">PF005_g7723</name>
</gene>
<comment type="caution">
    <text evidence="4">The sequence shown here is derived from an EMBL/GenBank/DDBJ whole genome shotgun (WGS) entry which is preliminary data.</text>
</comment>
<feature type="coiled-coil region" evidence="2">
    <location>
        <begin position="114"/>
        <end position="141"/>
    </location>
</feature>
<dbReference type="InterPro" id="IPR001841">
    <property type="entry name" value="Znf_RING"/>
</dbReference>
<reference evidence="4 6" key="1">
    <citation type="submission" date="2018-08" db="EMBL/GenBank/DDBJ databases">
        <title>Genomic investigation of the strawberry pathogen Phytophthora fragariae indicates pathogenicity is determined by transcriptional variation in three key races.</title>
        <authorList>
            <person name="Adams T.M."/>
            <person name="Armitage A.D."/>
            <person name="Sobczyk M.K."/>
            <person name="Bates H.J."/>
            <person name="Dunwell J.M."/>
            <person name="Nellist C.F."/>
            <person name="Harrison R.J."/>
        </authorList>
    </citation>
    <scope>NUCLEOTIDE SEQUENCE [LARGE SCALE GENOMIC DNA]</scope>
    <source>
        <strain evidence="5 7">BC-23</strain>
        <strain evidence="4 6">NOV-27</strain>
    </source>
</reference>
<evidence type="ECO:0000313" key="6">
    <source>
        <dbReference type="Proteomes" id="UP000433483"/>
    </source>
</evidence>
<evidence type="ECO:0000259" key="3">
    <source>
        <dbReference type="PROSITE" id="PS50089"/>
    </source>
</evidence>
<dbReference type="EMBL" id="QXGC01000288">
    <property type="protein sequence ID" value="KAE9241725.1"/>
    <property type="molecule type" value="Genomic_DNA"/>
</dbReference>
<evidence type="ECO:0000313" key="4">
    <source>
        <dbReference type="EMBL" id="KAE9219817.1"/>
    </source>
</evidence>